<reference evidence="1 2" key="1">
    <citation type="journal article" date="2018" name="Sci. Rep.">
        <title>Genomic signatures of local adaptation to the degree of environmental predictability in rotifers.</title>
        <authorList>
            <person name="Franch-Gras L."/>
            <person name="Hahn C."/>
            <person name="Garcia-Roger E.M."/>
            <person name="Carmona M.J."/>
            <person name="Serra M."/>
            <person name="Gomez A."/>
        </authorList>
    </citation>
    <scope>NUCLEOTIDE SEQUENCE [LARGE SCALE GENOMIC DNA]</scope>
    <source>
        <strain evidence="1">HYR1</strain>
    </source>
</reference>
<accession>A0A3M7SD28</accession>
<proteinExistence type="predicted"/>
<keyword evidence="2" id="KW-1185">Reference proteome</keyword>
<dbReference type="EMBL" id="REGN01001607">
    <property type="protein sequence ID" value="RNA33649.1"/>
    <property type="molecule type" value="Genomic_DNA"/>
</dbReference>
<organism evidence="1 2">
    <name type="scientific">Brachionus plicatilis</name>
    <name type="common">Marine rotifer</name>
    <name type="synonym">Brachionus muelleri</name>
    <dbReference type="NCBI Taxonomy" id="10195"/>
    <lineage>
        <taxon>Eukaryota</taxon>
        <taxon>Metazoa</taxon>
        <taxon>Spiralia</taxon>
        <taxon>Gnathifera</taxon>
        <taxon>Rotifera</taxon>
        <taxon>Eurotatoria</taxon>
        <taxon>Monogononta</taxon>
        <taxon>Pseudotrocha</taxon>
        <taxon>Ploima</taxon>
        <taxon>Brachionidae</taxon>
        <taxon>Brachionus</taxon>
    </lineage>
</organism>
<evidence type="ECO:0000313" key="2">
    <source>
        <dbReference type="Proteomes" id="UP000276133"/>
    </source>
</evidence>
<protein>
    <submittedName>
        <fullName evidence="1">Uncharacterized protein</fullName>
    </submittedName>
</protein>
<evidence type="ECO:0000313" key="1">
    <source>
        <dbReference type="EMBL" id="RNA33649.1"/>
    </source>
</evidence>
<dbReference type="AlphaFoldDB" id="A0A3M7SD28"/>
<name>A0A3M7SD28_BRAPC</name>
<sequence length="123" mass="14704">MRYRRTRIFGSVKFMFVSSLSIKNISMQQIVYTYLLIQSAKRLLMHSLDASLIGEIYNFIWSVTEVFYRFIKITTKAISFVRLCYKLISIGFERSIDLLEIENYFYTGVNHDFFLISNFFQDE</sequence>
<comment type="caution">
    <text evidence="1">The sequence shown here is derived from an EMBL/GenBank/DDBJ whole genome shotgun (WGS) entry which is preliminary data.</text>
</comment>
<gene>
    <name evidence="1" type="ORF">BpHYR1_019109</name>
</gene>
<dbReference type="Proteomes" id="UP000276133">
    <property type="component" value="Unassembled WGS sequence"/>
</dbReference>